<reference evidence="5" key="1">
    <citation type="submission" date="2024-05" db="EMBL/GenBank/DDBJ databases">
        <authorList>
            <person name="Kim S."/>
            <person name="Heo J."/>
            <person name="Choi H."/>
            <person name="Choi Y."/>
            <person name="Kwon S.-W."/>
            <person name="Kim Y."/>
        </authorList>
    </citation>
    <scope>NUCLEOTIDE SEQUENCE</scope>
    <source>
        <strain evidence="5">KACC 23698</strain>
    </source>
</reference>
<organism evidence="5">
    <name type="scientific">Alsobacter sp. KACC 23698</name>
    <dbReference type="NCBI Taxonomy" id="3149229"/>
    <lineage>
        <taxon>Bacteria</taxon>
        <taxon>Pseudomonadati</taxon>
        <taxon>Pseudomonadota</taxon>
        <taxon>Alphaproteobacteria</taxon>
        <taxon>Hyphomicrobiales</taxon>
        <taxon>Alsobacteraceae</taxon>
        <taxon>Alsobacter</taxon>
    </lineage>
</organism>
<evidence type="ECO:0000313" key="5">
    <source>
        <dbReference type="EMBL" id="XBO41352.1"/>
    </source>
</evidence>
<feature type="transmembrane region" description="Helical" evidence="3">
    <location>
        <begin position="50"/>
        <end position="71"/>
    </location>
</feature>
<evidence type="ECO:0000256" key="2">
    <source>
        <dbReference type="SAM" id="MobiDB-lite"/>
    </source>
</evidence>
<comment type="similarity">
    <text evidence="1">Belongs to the virb1 family.</text>
</comment>
<dbReference type="InterPro" id="IPR008258">
    <property type="entry name" value="Transglycosylase_SLT_dom_1"/>
</dbReference>
<dbReference type="EMBL" id="CP157484">
    <property type="protein sequence ID" value="XBO41352.1"/>
    <property type="molecule type" value="Genomic_DNA"/>
</dbReference>
<feature type="domain" description="Transglycosylase SLT" evidence="4">
    <location>
        <begin position="159"/>
        <end position="209"/>
    </location>
</feature>
<dbReference type="Pfam" id="PF01464">
    <property type="entry name" value="SLT"/>
    <property type="match status" value="1"/>
</dbReference>
<dbReference type="SUPFAM" id="SSF53955">
    <property type="entry name" value="Lysozyme-like"/>
    <property type="match status" value="1"/>
</dbReference>
<evidence type="ECO:0000259" key="4">
    <source>
        <dbReference type="Pfam" id="PF01464"/>
    </source>
</evidence>
<name>A0AAU7JMA0_9HYPH</name>
<dbReference type="InterPro" id="IPR023346">
    <property type="entry name" value="Lysozyme-like_dom_sf"/>
</dbReference>
<sequence length="373" mass="40849">MLKTQAVQQAERHPAPSRDAVSGIHHADNAESRQVFPESHKVRSGVAAKAMRWCFAIVAGTVLSGIVPAVATAPSMTFVPAREFDRDRLPAIALAIAHSVPGFAERTIQGRLFSLPGEADTDVDADGQPKAAGIMQPDPDEKLRFGSLGIPRKMVMTMLRAAEQAEVDPVYLMALADKESSFRPEVKASTSSAQGLFQFIESTWLEIVHDYGSRHGLAWEASLIDTSGEKPMVKSPSDRERILDLRRDPYIAAVMASELMKRDRAQVAFRIGRDLKPAELYLTHFLGPQDAATLLELQRSKPEKAASKEFPSAARANKSIFFASKGRRLKPLSVGEVYGRIEDMIAVRLERYTSVGSFSAPVYASAADVRTDD</sequence>
<protein>
    <submittedName>
        <fullName evidence="5">Transglycosylase SLT domain-containing protein</fullName>
    </submittedName>
</protein>
<accession>A0AAU7JMA0</accession>
<dbReference type="Gene3D" id="1.10.530.10">
    <property type="match status" value="1"/>
</dbReference>
<feature type="region of interest" description="Disordered" evidence="2">
    <location>
        <begin position="1"/>
        <end position="23"/>
    </location>
</feature>
<proteinExistence type="inferred from homology"/>
<keyword evidence="3" id="KW-1133">Transmembrane helix</keyword>
<gene>
    <name evidence="5" type="ORF">ABEG18_11525</name>
</gene>
<dbReference type="AlphaFoldDB" id="A0AAU7JMA0"/>
<evidence type="ECO:0000256" key="1">
    <source>
        <dbReference type="ARBA" id="ARBA00009387"/>
    </source>
</evidence>
<dbReference type="RefSeq" id="WP_406858205.1">
    <property type="nucleotide sequence ID" value="NZ_CP157484.1"/>
</dbReference>
<keyword evidence="3" id="KW-0472">Membrane</keyword>
<evidence type="ECO:0000256" key="3">
    <source>
        <dbReference type="SAM" id="Phobius"/>
    </source>
</evidence>
<keyword evidence="3" id="KW-0812">Transmembrane</keyword>